<sequence>MRMCSQGLPCSLSGPTNRTCALRSCGCSASSIVALCMPFFGRWISSAWAATPDVDKQGARRRPAAPRQTWKRSLWVAGMCYRAGEGVEAIYQMHAQRYSPPAWTQMVGSGAAKPRVETQQAPAAAERRPTQHGGSMPVSYLL</sequence>
<comment type="caution">
    <text evidence="2">The sequence shown here is derived from an EMBL/GenBank/DDBJ whole genome shotgun (WGS) entry which is preliminary data.</text>
</comment>
<evidence type="ECO:0000313" key="2">
    <source>
        <dbReference type="EMBL" id="CAL5228069.1"/>
    </source>
</evidence>
<name>A0ABP1GBX7_9CHLO</name>
<dbReference type="Proteomes" id="UP001497392">
    <property type="component" value="Unassembled WGS sequence"/>
</dbReference>
<accession>A0ABP1GBX7</accession>
<gene>
    <name evidence="2" type="primary">g11137</name>
    <name evidence="2" type="ORF">VP750_LOCUS9975</name>
</gene>
<dbReference type="EMBL" id="CAXHTA020000018">
    <property type="protein sequence ID" value="CAL5228069.1"/>
    <property type="molecule type" value="Genomic_DNA"/>
</dbReference>
<organism evidence="2 3">
    <name type="scientific">Coccomyxa viridis</name>
    <dbReference type="NCBI Taxonomy" id="1274662"/>
    <lineage>
        <taxon>Eukaryota</taxon>
        <taxon>Viridiplantae</taxon>
        <taxon>Chlorophyta</taxon>
        <taxon>core chlorophytes</taxon>
        <taxon>Trebouxiophyceae</taxon>
        <taxon>Trebouxiophyceae incertae sedis</taxon>
        <taxon>Coccomyxaceae</taxon>
        <taxon>Coccomyxa</taxon>
    </lineage>
</organism>
<reference evidence="2 3" key="1">
    <citation type="submission" date="2024-06" db="EMBL/GenBank/DDBJ databases">
        <authorList>
            <person name="Kraege A."/>
            <person name="Thomma B."/>
        </authorList>
    </citation>
    <scope>NUCLEOTIDE SEQUENCE [LARGE SCALE GENOMIC DNA]</scope>
</reference>
<keyword evidence="3" id="KW-1185">Reference proteome</keyword>
<protein>
    <submittedName>
        <fullName evidence="2">G11137 protein</fullName>
    </submittedName>
</protein>
<evidence type="ECO:0000256" key="1">
    <source>
        <dbReference type="SAM" id="MobiDB-lite"/>
    </source>
</evidence>
<proteinExistence type="predicted"/>
<evidence type="ECO:0000313" key="3">
    <source>
        <dbReference type="Proteomes" id="UP001497392"/>
    </source>
</evidence>
<feature type="region of interest" description="Disordered" evidence="1">
    <location>
        <begin position="109"/>
        <end position="142"/>
    </location>
</feature>